<name>A0ABS1DCL3_9PROT</name>
<organism evidence="3 4">
    <name type="scientific">Rhodovibrio sodomensis</name>
    <dbReference type="NCBI Taxonomy" id="1088"/>
    <lineage>
        <taxon>Bacteria</taxon>
        <taxon>Pseudomonadati</taxon>
        <taxon>Pseudomonadota</taxon>
        <taxon>Alphaproteobacteria</taxon>
        <taxon>Rhodospirillales</taxon>
        <taxon>Rhodovibrionaceae</taxon>
        <taxon>Rhodovibrio</taxon>
    </lineage>
</organism>
<keyword evidence="4" id="KW-1185">Reference proteome</keyword>
<dbReference type="EMBL" id="NRRL01000010">
    <property type="protein sequence ID" value="MBK1667656.1"/>
    <property type="molecule type" value="Genomic_DNA"/>
</dbReference>
<evidence type="ECO:0000313" key="3">
    <source>
        <dbReference type="EMBL" id="MBK1667656.1"/>
    </source>
</evidence>
<keyword evidence="2" id="KW-1133">Transmembrane helix</keyword>
<feature type="region of interest" description="Disordered" evidence="1">
    <location>
        <begin position="89"/>
        <end position="109"/>
    </location>
</feature>
<keyword evidence="2" id="KW-0472">Membrane</keyword>
<evidence type="ECO:0000256" key="2">
    <source>
        <dbReference type="SAM" id="Phobius"/>
    </source>
</evidence>
<feature type="compositionally biased region" description="Basic and acidic residues" evidence="1">
    <location>
        <begin position="89"/>
        <end position="101"/>
    </location>
</feature>
<evidence type="ECO:0000313" key="4">
    <source>
        <dbReference type="Proteomes" id="UP001296873"/>
    </source>
</evidence>
<dbReference type="RefSeq" id="WP_200339817.1">
    <property type="nucleotide sequence ID" value="NZ_NRRL01000010.1"/>
</dbReference>
<keyword evidence="2" id="KW-0812">Transmembrane</keyword>
<evidence type="ECO:0000256" key="1">
    <source>
        <dbReference type="SAM" id="MobiDB-lite"/>
    </source>
</evidence>
<proteinExistence type="predicted"/>
<comment type="caution">
    <text evidence="3">The sequence shown here is derived from an EMBL/GenBank/DDBJ whole genome shotgun (WGS) entry which is preliminary data.</text>
</comment>
<protein>
    <submittedName>
        <fullName evidence="3">Uncharacterized protein</fullName>
    </submittedName>
</protein>
<feature type="region of interest" description="Disordered" evidence="1">
    <location>
        <begin position="1"/>
        <end position="25"/>
    </location>
</feature>
<reference evidence="3 4" key="1">
    <citation type="journal article" date="2020" name="Microorganisms">
        <title>Osmotic Adaptation and Compatible Solute Biosynthesis of Phototrophic Bacteria as Revealed from Genome Analyses.</title>
        <authorList>
            <person name="Imhoff J.F."/>
            <person name="Rahn T."/>
            <person name="Kunzel S."/>
            <person name="Keller A."/>
            <person name="Neulinger S.C."/>
        </authorList>
    </citation>
    <scope>NUCLEOTIDE SEQUENCE [LARGE SCALE GENOMIC DNA]</scope>
    <source>
        <strain evidence="3 4">DSM 9895</strain>
    </source>
</reference>
<gene>
    <name evidence="3" type="ORF">CKO28_06365</name>
</gene>
<feature type="transmembrane region" description="Helical" evidence="2">
    <location>
        <begin position="29"/>
        <end position="51"/>
    </location>
</feature>
<dbReference type="Proteomes" id="UP001296873">
    <property type="component" value="Unassembled WGS sequence"/>
</dbReference>
<accession>A0ABS1DCL3</accession>
<feature type="transmembrane region" description="Helical" evidence="2">
    <location>
        <begin position="63"/>
        <end position="81"/>
    </location>
</feature>
<sequence length="109" mass="11869">MPGPERNDDTPDSPRTTAFPPGDPRNDKIYLGILVALMVTVFTAAGMAIVGDYLYNSEVMKQGGFYIALVAGACYFAFRTWGRARAAKAQKEHTKQQLARDPEDDAGQG</sequence>